<name>A0A0Q0UFS5_RHOCA</name>
<dbReference type="Gene3D" id="2.60.200.20">
    <property type="match status" value="1"/>
</dbReference>
<dbReference type="InterPro" id="IPR050923">
    <property type="entry name" value="Cell_Proc_Reg/RNA_Proc"/>
</dbReference>
<reference evidence="1 2" key="1">
    <citation type="submission" date="2016-10" db="EMBL/GenBank/DDBJ databases">
        <authorList>
            <person name="de Groot N.N."/>
        </authorList>
    </citation>
    <scope>NUCLEOTIDE SEQUENCE [LARGE SCALE GENOMIC DNA]</scope>
    <source>
        <strain evidence="2">DSM 938 / 37b4</strain>
    </source>
</reference>
<dbReference type="InterPro" id="IPR008984">
    <property type="entry name" value="SMAD_FHA_dom_sf"/>
</dbReference>
<proteinExistence type="predicted"/>
<gene>
    <name evidence="1" type="ORF">SAMN04244550_00374</name>
</gene>
<dbReference type="RefSeq" id="WP_055209860.1">
    <property type="nucleotide sequence ID" value="NZ_CP061202.1"/>
</dbReference>
<dbReference type="EMBL" id="FNAY01000001">
    <property type="protein sequence ID" value="SDE42595.1"/>
    <property type="molecule type" value="Genomic_DNA"/>
</dbReference>
<sequence length="247" mass="26092">MAGSGSLEGRAAASLLLAAGTMDLLTVYGLVQLAEPFVAREAREILPAEVAPYANAVLILFALGAFWVVTDVVLSGHSPGRIALGLSMRDREGRPLSLPRRITRAIGRVMFGGLTGLRVTGLAGYDRMAGTVWYGPLGVPPTAARRIAFLNGRLAGRSVALGKLPGYAPAAPIRIGRDRKWAQLPLDDPRVSGQHCLLRVEGGMAHVRDLGSQNGTLINGRPVTPQKWSAVPPGAEISVAGLRLLLR</sequence>
<dbReference type="Proteomes" id="UP000183812">
    <property type="component" value="Unassembled WGS sequence"/>
</dbReference>
<dbReference type="InterPro" id="IPR000253">
    <property type="entry name" value="FHA_dom"/>
</dbReference>
<dbReference type="SUPFAM" id="SSF49879">
    <property type="entry name" value="SMAD/FHA domain"/>
    <property type="match status" value="1"/>
</dbReference>
<dbReference type="PANTHER" id="PTHR23308">
    <property type="entry name" value="NUCLEAR INHIBITOR OF PROTEIN PHOSPHATASE-1"/>
    <property type="match status" value="1"/>
</dbReference>
<dbReference type="Pfam" id="PF00498">
    <property type="entry name" value="FHA"/>
    <property type="match status" value="1"/>
</dbReference>
<dbReference type="AlphaFoldDB" id="A0A0Q0UFS5"/>
<accession>A0A0Q0UFS5</accession>
<organism evidence="1 2">
    <name type="scientific">Rhodobacter capsulatus</name>
    <name type="common">Rhodopseudomonas capsulata</name>
    <dbReference type="NCBI Taxonomy" id="1061"/>
    <lineage>
        <taxon>Bacteria</taxon>
        <taxon>Pseudomonadati</taxon>
        <taxon>Pseudomonadota</taxon>
        <taxon>Alphaproteobacteria</taxon>
        <taxon>Rhodobacterales</taxon>
        <taxon>Rhodobacter group</taxon>
        <taxon>Rhodobacter</taxon>
    </lineage>
</organism>
<dbReference type="CDD" id="cd00060">
    <property type="entry name" value="FHA"/>
    <property type="match status" value="1"/>
</dbReference>
<evidence type="ECO:0000313" key="2">
    <source>
        <dbReference type="Proteomes" id="UP000183812"/>
    </source>
</evidence>
<protein>
    <submittedName>
        <fullName evidence="1">FHA domain-containing protein</fullName>
    </submittedName>
</protein>
<dbReference type="SMART" id="SM00240">
    <property type="entry name" value="FHA"/>
    <property type="match status" value="1"/>
</dbReference>
<dbReference type="PROSITE" id="PS50006">
    <property type="entry name" value="FHA_DOMAIN"/>
    <property type="match status" value="1"/>
</dbReference>
<dbReference type="OrthoDB" id="105971at2"/>
<evidence type="ECO:0000313" key="1">
    <source>
        <dbReference type="EMBL" id="SDE42595.1"/>
    </source>
</evidence>